<dbReference type="PANTHER" id="PTHR22911">
    <property type="entry name" value="ACYL-MALONYL CONDENSING ENZYME-RELATED"/>
    <property type="match status" value="1"/>
</dbReference>
<dbReference type="GO" id="GO:0005886">
    <property type="term" value="C:plasma membrane"/>
    <property type="evidence" value="ECO:0007669"/>
    <property type="project" value="UniProtKB-SubCell"/>
</dbReference>
<reference evidence="10 11" key="1">
    <citation type="submission" date="2020-08" db="EMBL/GenBank/DDBJ databases">
        <title>Draft genome sequence of Parasphingopyxis sp. GrpM-11.</title>
        <authorList>
            <person name="Oh J."/>
            <person name="Roh D.-H."/>
        </authorList>
    </citation>
    <scope>NUCLEOTIDE SEQUENCE [LARGE SCALE GENOMIC DNA]</scope>
    <source>
        <strain evidence="10 11">GrpM-11</strain>
    </source>
</reference>
<protein>
    <submittedName>
        <fullName evidence="10">EamA family transporter RarD</fullName>
    </submittedName>
</protein>
<name>A0A842HUJ5_9SPHN</name>
<evidence type="ECO:0000256" key="1">
    <source>
        <dbReference type="ARBA" id="ARBA00004651"/>
    </source>
</evidence>
<feature type="transmembrane region" description="Helical" evidence="8">
    <location>
        <begin position="268"/>
        <end position="286"/>
    </location>
</feature>
<feature type="transmembrane region" description="Helical" evidence="8">
    <location>
        <begin position="74"/>
        <end position="95"/>
    </location>
</feature>
<feature type="transmembrane region" description="Helical" evidence="8">
    <location>
        <begin position="130"/>
        <end position="147"/>
    </location>
</feature>
<evidence type="ECO:0000256" key="2">
    <source>
        <dbReference type="ARBA" id="ARBA00007362"/>
    </source>
</evidence>
<evidence type="ECO:0000256" key="4">
    <source>
        <dbReference type="ARBA" id="ARBA00022475"/>
    </source>
</evidence>
<keyword evidence="6 8" id="KW-1133">Transmembrane helix</keyword>
<proteinExistence type="inferred from homology"/>
<feature type="transmembrane region" description="Helical" evidence="8">
    <location>
        <begin position="101"/>
        <end position="123"/>
    </location>
</feature>
<dbReference type="NCBIfam" id="TIGR00688">
    <property type="entry name" value="rarD"/>
    <property type="match status" value="1"/>
</dbReference>
<dbReference type="InterPro" id="IPR037185">
    <property type="entry name" value="EmrE-like"/>
</dbReference>
<dbReference type="SUPFAM" id="SSF103481">
    <property type="entry name" value="Multidrug resistance efflux transporter EmrE"/>
    <property type="match status" value="2"/>
</dbReference>
<feature type="transmembrane region" description="Helical" evidence="8">
    <location>
        <begin position="41"/>
        <end position="62"/>
    </location>
</feature>
<evidence type="ECO:0000256" key="6">
    <source>
        <dbReference type="ARBA" id="ARBA00022989"/>
    </source>
</evidence>
<gene>
    <name evidence="10" type="primary">rarD</name>
    <name evidence="10" type="ORF">H6P80_03115</name>
</gene>
<evidence type="ECO:0000313" key="10">
    <source>
        <dbReference type="EMBL" id="MBC2776605.1"/>
    </source>
</evidence>
<feature type="transmembrane region" description="Helical" evidence="8">
    <location>
        <begin position="240"/>
        <end position="262"/>
    </location>
</feature>
<keyword evidence="3" id="KW-0813">Transport</keyword>
<feature type="domain" description="EamA" evidence="9">
    <location>
        <begin position="10"/>
        <end position="146"/>
    </location>
</feature>
<comment type="caution">
    <text evidence="10">The sequence shown here is derived from an EMBL/GenBank/DDBJ whole genome shotgun (WGS) entry which is preliminary data.</text>
</comment>
<dbReference type="InterPro" id="IPR000620">
    <property type="entry name" value="EamA_dom"/>
</dbReference>
<dbReference type="EMBL" id="JACJVJ010000001">
    <property type="protein sequence ID" value="MBC2776605.1"/>
    <property type="molecule type" value="Genomic_DNA"/>
</dbReference>
<feature type="transmembrane region" description="Helical" evidence="8">
    <location>
        <begin position="153"/>
        <end position="169"/>
    </location>
</feature>
<dbReference type="RefSeq" id="WP_185799876.1">
    <property type="nucleotide sequence ID" value="NZ_JACJVJ010000001.1"/>
</dbReference>
<dbReference type="InterPro" id="IPR004626">
    <property type="entry name" value="RarD"/>
</dbReference>
<feature type="transmembrane region" description="Helical" evidence="8">
    <location>
        <begin position="12"/>
        <end position="29"/>
    </location>
</feature>
<comment type="similarity">
    <text evidence="2">Belongs to the EamA transporter family.</text>
</comment>
<comment type="subcellular location">
    <subcellularLocation>
        <location evidence="1">Cell membrane</location>
        <topology evidence="1">Multi-pass membrane protein</topology>
    </subcellularLocation>
</comment>
<feature type="transmembrane region" description="Helical" evidence="8">
    <location>
        <begin position="212"/>
        <end position="233"/>
    </location>
</feature>
<keyword evidence="4" id="KW-1003">Cell membrane</keyword>
<evidence type="ECO:0000256" key="7">
    <source>
        <dbReference type="ARBA" id="ARBA00023136"/>
    </source>
</evidence>
<evidence type="ECO:0000256" key="3">
    <source>
        <dbReference type="ARBA" id="ARBA00022448"/>
    </source>
</evidence>
<evidence type="ECO:0000256" key="5">
    <source>
        <dbReference type="ARBA" id="ARBA00022692"/>
    </source>
</evidence>
<accession>A0A842HUJ5</accession>
<sequence>MEDQERQLRLGLVAGLGAYLIWGVIPLYFKQMAHIGPMEIVAHRIVWTPLLLVVVIAFRRQVGSFLGIFRNPRILGALAASSAFIAINWLTFIYAVTTEHILAASLGYFLNPLVSVTLGMAILKERLSRWQGLAVAFAALGVAVLAYDAATTLWISLTVAVSFGFYGLIRKMTPVGSIEGLTVETLILLLPSLGWIFWVGSQGTGNFGADGLSTFLLVFGAVVTAVPLMMFGFAARRLRLVTLGLLQYVGPSLQFVIGVFIYGEALSAAQLICFGFIWAGLILYSLDSARPTRPVPRDVAA</sequence>
<evidence type="ECO:0000313" key="11">
    <source>
        <dbReference type="Proteomes" id="UP000564378"/>
    </source>
</evidence>
<organism evidence="10 11">
    <name type="scientific">Parasphingopyxis marina</name>
    <dbReference type="NCBI Taxonomy" id="2761622"/>
    <lineage>
        <taxon>Bacteria</taxon>
        <taxon>Pseudomonadati</taxon>
        <taxon>Pseudomonadota</taxon>
        <taxon>Alphaproteobacteria</taxon>
        <taxon>Sphingomonadales</taxon>
        <taxon>Sphingomonadaceae</taxon>
        <taxon>Parasphingopyxis</taxon>
    </lineage>
</organism>
<keyword evidence="7 8" id="KW-0472">Membrane</keyword>
<evidence type="ECO:0000256" key="8">
    <source>
        <dbReference type="SAM" id="Phobius"/>
    </source>
</evidence>
<evidence type="ECO:0000259" key="9">
    <source>
        <dbReference type="Pfam" id="PF00892"/>
    </source>
</evidence>
<feature type="transmembrane region" description="Helical" evidence="8">
    <location>
        <begin position="181"/>
        <end position="200"/>
    </location>
</feature>
<dbReference type="Proteomes" id="UP000564378">
    <property type="component" value="Unassembled WGS sequence"/>
</dbReference>
<keyword evidence="5 8" id="KW-0812">Transmembrane</keyword>
<keyword evidence="11" id="KW-1185">Reference proteome</keyword>
<dbReference type="Pfam" id="PF00892">
    <property type="entry name" value="EamA"/>
    <property type="match status" value="1"/>
</dbReference>
<dbReference type="AlphaFoldDB" id="A0A842HUJ5"/>
<dbReference type="PANTHER" id="PTHR22911:SF137">
    <property type="entry name" value="SOLUTE CARRIER FAMILY 35 MEMBER G2-RELATED"/>
    <property type="match status" value="1"/>
</dbReference>